<evidence type="ECO:0000256" key="2">
    <source>
        <dbReference type="ARBA" id="ARBA00022692"/>
    </source>
</evidence>
<dbReference type="GO" id="GO:0005262">
    <property type="term" value="F:calcium channel activity"/>
    <property type="evidence" value="ECO:0007669"/>
    <property type="project" value="TreeGrafter"/>
</dbReference>
<dbReference type="RefSeq" id="WP_007205067.1">
    <property type="nucleotide sequence ID" value="NZ_CH672414.1"/>
</dbReference>
<dbReference type="AlphaFoldDB" id="A3V6K5"/>
<dbReference type="eggNOG" id="COG0530">
    <property type="taxonomic scope" value="Bacteria"/>
</dbReference>
<dbReference type="STRING" id="314232.SKA53_05558"/>
<evidence type="ECO:0000259" key="6">
    <source>
        <dbReference type="Pfam" id="PF01699"/>
    </source>
</evidence>
<name>A3V6K5_9RHOB</name>
<dbReference type="InterPro" id="IPR044880">
    <property type="entry name" value="NCX_ion-bd_dom_sf"/>
</dbReference>
<dbReference type="Proteomes" id="UP000004507">
    <property type="component" value="Unassembled WGS sequence"/>
</dbReference>
<evidence type="ECO:0000256" key="1">
    <source>
        <dbReference type="ARBA" id="ARBA00004141"/>
    </source>
</evidence>
<evidence type="ECO:0000313" key="8">
    <source>
        <dbReference type="Proteomes" id="UP000004507"/>
    </source>
</evidence>
<organism evidence="7 8">
    <name type="scientific">Yoonia vestfoldensis SKA53</name>
    <dbReference type="NCBI Taxonomy" id="314232"/>
    <lineage>
        <taxon>Bacteria</taxon>
        <taxon>Pseudomonadati</taxon>
        <taxon>Pseudomonadota</taxon>
        <taxon>Alphaproteobacteria</taxon>
        <taxon>Rhodobacterales</taxon>
        <taxon>Paracoccaceae</taxon>
        <taxon>Yoonia</taxon>
    </lineage>
</organism>
<dbReference type="Pfam" id="PF01699">
    <property type="entry name" value="Na_Ca_ex"/>
    <property type="match status" value="2"/>
</dbReference>
<feature type="transmembrane region" description="Helical" evidence="5">
    <location>
        <begin position="34"/>
        <end position="55"/>
    </location>
</feature>
<comment type="subcellular location">
    <subcellularLocation>
        <location evidence="1">Membrane</location>
        <topology evidence="1">Multi-pass membrane protein</topology>
    </subcellularLocation>
</comment>
<feature type="transmembrane region" description="Helical" evidence="5">
    <location>
        <begin position="104"/>
        <end position="121"/>
    </location>
</feature>
<keyword evidence="8" id="KW-1185">Reference proteome</keyword>
<keyword evidence="4 5" id="KW-0472">Membrane</keyword>
<dbReference type="NCBIfam" id="TIGR00367">
    <property type="entry name" value="calcium/sodium antiporter"/>
    <property type="match status" value="1"/>
</dbReference>
<feature type="transmembrane region" description="Helical" evidence="5">
    <location>
        <begin position="158"/>
        <end position="181"/>
    </location>
</feature>
<feature type="transmembrane region" description="Helical" evidence="5">
    <location>
        <begin position="76"/>
        <end position="98"/>
    </location>
</feature>
<dbReference type="OrthoDB" id="9794225at2"/>
<dbReference type="InterPro" id="IPR004481">
    <property type="entry name" value="K/Na/Ca-exchanger"/>
</dbReference>
<evidence type="ECO:0000256" key="3">
    <source>
        <dbReference type="ARBA" id="ARBA00022989"/>
    </source>
</evidence>
<sequence>MLTYLILIGGLLGLFLGGDWLVKGASGLALRFGVAPIIVGAVVVGFGTSTPELLVSLQAALGGQPGIAIGNVIGSNIANILLVLGTAALIGPLVLTFADVRKDLLWMTGAVLFLPYAFWSGEVSHVEGLVLIGALAVYLFISLKGSRGEVDDIDAPTSLWIGGGLTILGLVTVMVGAHYLVQSASIIARQFGVSEAMIGLSIVAIGTSLPELATTVMAAIRGERDIALGNIVGSNIFNILAILGITAVVTPIPVDARFLNVDTPVVIGITLLLLALVYFVGRMNRLVGGGMLVAYVAYIALTAGL</sequence>
<comment type="caution">
    <text evidence="7">The sequence shown here is derived from an EMBL/GenBank/DDBJ whole genome shotgun (WGS) entry which is preliminary data.</text>
</comment>
<feature type="transmembrane region" description="Helical" evidence="5">
    <location>
        <begin position="128"/>
        <end position="146"/>
    </location>
</feature>
<dbReference type="InterPro" id="IPR004837">
    <property type="entry name" value="NaCa_Exmemb"/>
</dbReference>
<dbReference type="Gene3D" id="1.20.1420.30">
    <property type="entry name" value="NCX, central ion-binding region"/>
    <property type="match status" value="2"/>
</dbReference>
<reference evidence="7 8" key="1">
    <citation type="submission" date="2006-01" db="EMBL/GenBank/DDBJ databases">
        <authorList>
            <person name="Hagstrom A."/>
            <person name="Ferriera S."/>
            <person name="Johnson J."/>
            <person name="Kravitz S."/>
            <person name="Halpern A."/>
            <person name="Remington K."/>
            <person name="Beeson K."/>
            <person name="Tran B."/>
            <person name="Rogers Y.-H."/>
            <person name="Friedman R."/>
            <person name="Venter J.C."/>
        </authorList>
    </citation>
    <scope>NUCLEOTIDE SEQUENCE [LARGE SCALE GENOMIC DNA]</scope>
    <source>
        <strain evidence="7 8">SKA53</strain>
    </source>
</reference>
<proteinExistence type="predicted"/>
<evidence type="ECO:0000256" key="5">
    <source>
        <dbReference type="SAM" id="Phobius"/>
    </source>
</evidence>
<accession>A3V6K5</accession>
<evidence type="ECO:0000313" key="7">
    <source>
        <dbReference type="EMBL" id="EAQ06529.1"/>
    </source>
</evidence>
<dbReference type="GO" id="GO:0008273">
    <property type="term" value="F:calcium, potassium:sodium antiporter activity"/>
    <property type="evidence" value="ECO:0007669"/>
    <property type="project" value="TreeGrafter"/>
</dbReference>
<feature type="transmembrane region" description="Helical" evidence="5">
    <location>
        <begin position="226"/>
        <end position="249"/>
    </location>
</feature>
<protein>
    <submittedName>
        <fullName evidence="7">Putative sodium/calcium exchanger</fullName>
    </submittedName>
</protein>
<evidence type="ECO:0000256" key="4">
    <source>
        <dbReference type="ARBA" id="ARBA00023136"/>
    </source>
</evidence>
<keyword evidence="3 5" id="KW-1133">Transmembrane helix</keyword>
<dbReference type="PANTHER" id="PTHR10846:SF8">
    <property type="entry name" value="INNER MEMBRANE PROTEIN YRBG"/>
    <property type="match status" value="1"/>
</dbReference>
<keyword evidence="2 5" id="KW-0812">Transmembrane</keyword>
<feature type="domain" description="Sodium/calcium exchanger membrane region" evidence="6">
    <location>
        <begin position="4"/>
        <end position="143"/>
    </location>
</feature>
<dbReference type="Gene3D" id="6.10.280.80">
    <property type="entry name" value="NCX, peripheral helical region"/>
    <property type="match status" value="1"/>
</dbReference>
<feature type="domain" description="Sodium/calcium exchanger membrane region" evidence="6">
    <location>
        <begin position="164"/>
        <end position="301"/>
    </location>
</feature>
<gene>
    <name evidence="7" type="ORF">SKA53_05558</name>
</gene>
<dbReference type="GO" id="GO:0005886">
    <property type="term" value="C:plasma membrane"/>
    <property type="evidence" value="ECO:0007669"/>
    <property type="project" value="TreeGrafter"/>
</dbReference>
<feature type="transmembrane region" description="Helical" evidence="5">
    <location>
        <begin position="286"/>
        <end position="304"/>
    </location>
</feature>
<dbReference type="PANTHER" id="PTHR10846">
    <property type="entry name" value="SODIUM/POTASSIUM/CALCIUM EXCHANGER"/>
    <property type="match status" value="1"/>
</dbReference>
<dbReference type="GO" id="GO:0006874">
    <property type="term" value="P:intracellular calcium ion homeostasis"/>
    <property type="evidence" value="ECO:0007669"/>
    <property type="project" value="TreeGrafter"/>
</dbReference>
<feature type="transmembrane region" description="Helical" evidence="5">
    <location>
        <begin position="261"/>
        <end position="280"/>
    </location>
</feature>
<dbReference type="HOGENOM" id="CLU_007948_0_3_5"/>
<dbReference type="EMBL" id="AAMS01000005">
    <property type="protein sequence ID" value="EAQ06529.1"/>
    <property type="molecule type" value="Genomic_DNA"/>
</dbReference>